<evidence type="ECO:0000313" key="2">
    <source>
        <dbReference type="EMBL" id="KAJ1111031.1"/>
    </source>
</evidence>
<sequence length="169" mass="18967">MQAVCPDCSAPKKTFHKASPRIKGKRHASSKGDVAPWVRPSLSESSFTDLLHSIPLPTTCTDHLNTTTGLRVPGETHQSVIAEDQGSHFEKTEKSKNSREAKARRRGVGSQRHGGGKVRVVKLPPVPNVTNLSFSRNFTFSFFELPDHQSHQHLLQRQRMIQMLMKQLH</sequence>
<protein>
    <submittedName>
        <fullName evidence="2">Uncharacterized protein</fullName>
    </submittedName>
</protein>
<evidence type="ECO:0000313" key="3">
    <source>
        <dbReference type="Proteomes" id="UP001066276"/>
    </source>
</evidence>
<name>A0AAV7N4S3_PLEWA</name>
<feature type="region of interest" description="Disordered" evidence="1">
    <location>
        <begin position="1"/>
        <end position="34"/>
    </location>
</feature>
<keyword evidence="3" id="KW-1185">Reference proteome</keyword>
<dbReference type="Proteomes" id="UP001066276">
    <property type="component" value="Chromosome 9"/>
</dbReference>
<accession>A0AAV7N4S3</accession>
<gene>
    <name evidence="2" type="ORF">NDU88_008369</name>
</gene>
<organism evidence="2 3">
    <name type="scientific">Pleurodeles waltl</name>
    <name type="common">Iberian ribbed newt</name>
    <dbReference type="NCBI Taxonomy" id="8319"/>
    <lineage>
        <taxon>Eukaryota</taxon>
        <taxon>Metazoa</taxon>
        <taxon>Chordata</taxon>
        <taxon>Craniata</taxon>
        <taxon>Vertebrata</taxon>
        <taxon>Euteleostomi</taxon>
        <taxon>Amphibia</taxon>
        <taxon>Batrachia</taxon>
        <taxon>Caudata</taxon>
        <taxon>Salamandroidea</taxon>
        <taxon>Salamandridae</taxon>
        <taxon>Pleurodelinae</taxon>
        <taxon>Pleurodeles</taxon>
    </lineage>
</organism>
<feature type="compositionally biased region" description="Basic and acidic residues" evidence="1">
    <location>
        <begin position="85"/>
        <end position="101"/>
    </location>
</feature>
<dbReference type="EMBL" id="JANPWB010000013">
    <property type="protein sequence ID" value="KAJ1111031.1"/>
    <property type="molecule type" value="Genomic_DNA"/>
</dbReference>
<feature type="region of interest" description="Disordered" evidence="1">
    <location>
        <begin position="82"/>
        <end position="122"/>
    </location>
</feature>
<evidence type="ECO:0000256" key="1">
    <source>
        <dbReference type="SAM" id="MobiDB-lite"/>
    </source>
</evidence>
<feature type="compositionally biased region" description="Basic residues" evidence="1">
    <location>
        <begin position="13"/>
        <end position="29"/>
    </location>
</feature>
<comment type="caution">
    <text evidence="2">The sequence shown here is derived from an EMBL/GenBank/DDBJ whole genome shotgun (WGS) entry which is preliminary data.</text>
</comment>
<reference evidence="2" key="1">
    <citation type="journal article" date="2022" name="bioRxiv">
        <title>Sequencing and chromosome-scale assembly of the giantPleurodeles waltlgenome.</title>
        <authorList>
            <person name="Brown T."/>
            <person name="Elewa A."/>
            <person name="Iarovenko S."/>
            <person name="Subramanian E."/>
            <person name="Araus A.J."/>
            <person name="Petzold A."/>
            <person name="Susuki M."/>
            <person name="Suzuki K.-i.T."/>
            <person name="Hayashi T."/>
            <person name="Toyoda A."/>
            <person name="Oliveira C."/>
            <person name="Osipova E."/>
            <person name="Leigh N.D."/>
            <person name="Simon A."/>
            <person name="Yun M.H."/>
        </authorList>
    </citation>
    <scope>NUCLEOTIDE SEQUENCE</scope>
    <source>
        <strain evidence="2">20211129_DDA</strain>
        <tissue evidence="2">Liver</tissue>
    </source>
</reference>
<dbReference type="AlphaFoldDB" id="A0AAV7N4S3"/>
<proteinExistence type="predicted"/>